<proteinExistence type="predicted"/>
<dbReference type="EMBL" id="FNTL01000002">
    <property type="protein sequence ID" value="SEB37067.1"/>
    <property type="molecule type" value="Genomic_DNA"/>
</dbReference>
<accession>A0A1H4ISR9</accession>
<protein>
    <submittedName>
        <fullName evidence="1">Uncharacterized protein</fullName>
    </submittedName>
</protein>
<name>A0A1H4ISR9_RHOJO</name>
<dbReference type="RefSeq" id="WP_073357973.1">
    <property type="nucleotide sequence ID" value="NZ_JBHLVE010000063.1"/>
</dbReference>
<evidence type="ECO:0000313" key="2">
    <source>
        <dbReference type="Proteomes" id="UP000183407"/>
    </source>
</evidence>
<sequence>MKIVELVGAVRTGGIGIVDCAAGAPAGVVRTQSQFLWVGDDMDVFTADAGPIMTLISTEVS</sequence>
<organism evidence="1 2">
    <name type="scientific">Rhodococcus jostii</name>
    <dbReference type="NCBI Taxonomy" id="132919"/>
    <lineage>
        <taxon>Bacteria</taxon>
        <taxon>Bacillati</taxon>
        <taxon>Actinomycetota</taxon>
        <taxon>Actinomycetes</taxon>
        <taxon>Mycobacteriales</taxon>
        <taxon>Nocardiaceae</taxon>
        <taxon>Rhodococcus</taxon>
    </lineage>
</organism>
<dbReference type="AlphaFoldDB" id="A0A1H4ISR9"/>
<gene>
    <name evidence="1" type="ORF">SAMN04490220_0473</name>
</gene>
<reference evidence="2" key="1">
    <citation type="submission" date="2016-10" db="EMBL/GenBank/DDBJ databases">
        <authorList>
            <person name="Varghese N."/>
        </authorList>
    </citation>
    <scope>NUCLEOTIDE SEQUENCE [LARGE SCALE GENOMIC DNA]</scope>
    <source>
        <strain evidence="2">DSM 44719</strain>
    </source>
</reference>
<dbReference type="Proteomes" id="UP000183407">
    <property type="component" value="Unassembled WGS sequence"/>
</dbReference>
<evidence type="ECO:0000313" key="1">
    <source>
        <dbReference type="EMBL" id="SEB37067.1"/>
    </source>
</evidence>